<sequence>MAMKIQLIGSLRNPKVPLLGNRLRAAGFDVFDDWWGAGERADDCWQQYEVTRGRSYVEALYGEAADNIFYWDREHMDAAEIAVLLLPAGKSSHLELGYMIGQGKPGYVVFDREPERFDLMYRFANGVFFHEDDLLNMLAGGDICHT</sequence>
<accession>A0A0F9RZV6</accession>
<organism evidence="1">
    <name type="scientific">marine sediment metagenome</name>
    <dbReference type="NCBI Taxonomy" id="412755"/>
    <lineage>
        <taxon>unclassified sequences</taxon>
        <taxon>metagenomes</taxon>
        <taxon>ecological metagenomes</taxon>
    </lineage>
</organism>
<name>A0A0F9RZV6_9ZZZZ</name>
<proteinExistence type="predicted"/>
<dbReference type="AlphaFoldDB" id="A0A0F9RZV6"/>
<protein>
    <recommendedName>
        <fullName evidence="2">Nucleoside 2-deoxyribosyltransferase</fullName>
    </recommendedName>
</protein>
<evidence type="ECO:0000313" key="1">
    <source>
        <dbReference type="EMBL" id="KKN55487.1"/>
    </source>
</evidence>
<dbReference type="EMBL" id="LAZR01000882">
    <property type="protein sequence ID" value="KKN55487.1"/>
    <property type="molecule type" value="Genomic_DNA"/>
</dbReference>
<comment type="caution">
    <text evidence="1">The sequence shown here is derived from an EMBL/GenBank/DDBJ whole genome shotgun (WGS) entry which is preliminary data.</text>
</comment>
<reference evidence="1" key="1">
    <citation type="journal article" date="2015" name="Nature">
        <title>Complex archaea that bridge the gap between prokaryotes and eukaryotes.</title>
        <authorList>
            <person name="Spang A."/>
            <person name="Saw J.H."/>
            <person name="Jorgensen S.L."/>
            <person name="Zaremba-Niedzwiedzka K."/>
            <person name="Martijn J."/>
            <person name="Lind A.E."/>
            <person name="van Eijk R."/>
            <person name="Schleper C."/>
            <person name="Guy L."/>
            <person name="Ettema T.J."/>
        </authorList>
    </citation>
    <scope>NUCLEOTIDE SEQUENCE</scope>
</reference>
<evidence type="ECO:0008006" key="2">
    <source>
        <dbReference type="Google" id="ProtNLM"/>
    </source>
</evidence>
<gene>
    <name evidence="1" type="ORF">LCGC14_0581620</name>
</gene>